<evidence type="ECO:0000313" key="3">
    <source>
        <dbReference type="EMBL" id="UOE21196.1"/>
    </source>
</evidence>
<name>A0A399G8Q5_9ACTN</name>
<dbReference type="KEGG" id="thao:NI17_008675"/>
<dbReference type="GO" id="GO:0046872">
    <property type="term" value="F:metal ion binding"/>
    <property type="evidence" value="ECO:0007669"/>
    <property type="project" value="UniProtKB-KW"/>
</dbReference>
<keyword evidence="4" id="KW-1185">Reference proteome</keyword>
<dbReference type="RefSeq" id="WP_068691799.1">
    <property type="nucleotide sequence ID" value="NZ_CP063196.1"/>
</dbReference>
<dbReference type="Pfam" id="PF01557">
    <property type="entry name" value="FAA_hydrolase"/>
    <property type="match status" value="1"/>
</dbReference>
<organism evidence="3 4">
    <name type="scientific">Thermobifida halotolerans</name>
    <dbReference type="NCBI Taxonomy" id="483545"/>
    <lineage>
        <taxon>Bacteria</taxon>
        <taxon>Bacillati</taxon>
        <taxon>Actinomycetota</taxon>
        <taxon>Actinomycetes</taxon>
        <taxon>Streptosporangiales</taxon>
        <taxon>Nocardiopsidaceae</taxon>
        <taxon>Thermobifida</taxon>
    </lineage>
</organism>
<comment type="similarity">
    <text evidence="1">Belongs to the FAH family.</text>
</comment>
<evidence type="ECO:0000313" key="4">
    <source>
        <dbReference type="Proteomes" id="UP000265719"/>
    </source>
</evidence>
<dbReference type="PANTHER" id="PTHR42796:SF4">
    <property type="entry name" value="FUMARYLACETOACETATE HYDROLASE DOMAIN-CONTAINING PROTEIN 2A"/>
    <property type="match status" value="1"/>
</dbReference>
<dbReference type="InterPro" id="IPR036663">
    <property type="entry name" value="Fumarylacetoacetase_C_sf"/>
</dbReference>
<gene>
    <name evidence="3" type="ORF">NI17_008675</name>
</gene>
<dbReference type="GO" id="GO:0044281">
    <property type="term" value="P:small molecule metabolic process"/>
    <property type="evidence" value="ECO:0007669"/>
    <property type="project" value="UniProtKB-ARBA"/>
</dbReference>
<proteinExistence type="inferred from homology"/>
<evidence type="ECO:0000256" key="1">
    <source>
        <dbReference type="ARBA" id="ARBA00010211"/>
    </source>
</evidence>
<dbReference type="PANTHER" id="PTHR42796">
    <property type="entry name" value="FUMARYLACETOACETATE HYDROLASE DOMAIN-CONTAINING PROTEIN 2A-RELATED"/>
    <property type="match status" value="1"/>
</dbReference>
<dbReference type="InterPro" id="IPR011234">
    <property type="entry name" value="Fumarylacetoacetase-like_C"/>
</dbReference>
<sequence length="286" mass="30566">MRLMRVGRAGAEIPAVYAGKDQYIDVSDLVEDFDAAFFEAGGSALLADPVAERLAAGASRPLAGQRVGAPVARPHQILCIGLNYTDHAQATGQSLPEEPVLATKAPNTLTGPEDPLVLPRGSTRTDWEVELGVVVGRRVSYLPDERAAEEAIAGYVLVNDVTERFLQFERGGQWSKGKSAATFNPCGPYLVTRDELPDVSDVGLWLEVNGQRRQHGSTRNMVFSPAHLVYYLSQFMVLEPGDLINTGTPAGTGMSSDPPSYLAPGDVVELGGDPLGTQRHTVVASP</sequence>
<keyword evidence="2" id="KW-0479">Metal-binding</keyword>
<reference evidence="3" key="1">
    <citation type="submission" date="2020-10" db="EMBL/GenBank/DDBJ databases">
        <title>De novo genome project of the cellulose decomposer Thermobifida halotolerans type strain.</title>
        <authorList>
            <person name="Nagy I."/>
            <person name="Horvath B."/>
            <person name="Kukolya J."/>
            <person name="Nagy I."/>
            <person name="Orsini M."/>
        </authorList>
    </citation>
    <scope>NUCLEOTIDE SEQUENCE</scope>
    <source>
        <strain evidence="3">DSM 44931</strain>
    </source>
</reference>
<evidence type="ECO:0000256" key="2">
    <source>
        <dbReference type="ARBA" id="ARBA00022723"/>
    </source>
</evidence>
<dbReference type="Gene3D" id="3.90.850.10">
    <property type="entry name" value="Fumarylacetoacetase-like, C-terminal domain"/>
    <property type="match status" value="1"/>
</dbReference>
<keyword evidence="3" id="KW-0378">Hydrolase</keyword>
<dbReference type="InterPro" id="IPR051121">
    <property type="entry name" value="FAH"/>
</dbReference>
<dbReference type="Proteomes" id="UP000265719">
    <property type="component" value="Chromosome"/>
</dbReference>
<dbReference type="GO" id="GO:0016787">
    <property type="term" value="F:hydrolase activity"/>
    <property type="evidence" value="ECO:0007669"/>
    <property type="project" value="UniProtKB-KW"/>
</dbReference>
<protein>
    <submittedName>
        <fullName evidence="3">Fumarylacetoacetate hydrolase family protein</fullName>
    </submittedName>
</protein>
<dbReference type="EMBL" id="CP063196">
    <property type="protein sequence ID" value="UOE21196.1"/>
    <property type="molecule type" value="Genomic_DNA"/>
</dbReference>
<dbReference type="OrthoDB" id="2273115at2"/>
<dbReference type="AlphaFoldDB" id="A0A399G8Q5"/>
<dbReference type="SUPFAM" id="SSF56529">
    <property type="entry name" value="FAH"/>
    <property type="match status" value="1"/>
</dbReference>
<accession>A0A399G8Q5</accession>